<proteinExistence type="inferred from homology"/>
<dbReference type="Gene3D" id="2.40.128.20">
    <property type="match status" value="1"/>
</dbReference>
<evidence type="ECO:0000256" key="2">
    <source>
        <dbReference type="PIRNR" id="PIRNR036893"/>
    </source>
</evidence>
<dbReference type="PANTHER" id="PTHR10612">
    <property type="entry name" value="APOLIPOPROTEIN D"/>
    <property type="match status" value="1"/>
</dbReference>
<dbReference type="InterPro" id="IPR022271">
    <property type="entry name" value="Lipocalin_ApoD"/>
</dbReference>
<comment type="function">
    <text evidence="2">Involved in the storage or transport of lipids necessary for membrane maintenance under stressful conditions. Displays a binding preference for lysophospholipids.</text>
</comment>
<dbReference type="InterPro" id="IPR047202">
    <property type="entry name" value="Lipocalin_Blc-like_dom"/>
</dbReference>
<comment type="subcellular location">
    <subcellularLocation>
        <location evidence="2">Cell outer membrane</location>
    </subcellularLocation>
</comment>
<accession>A0A0F5K4R6</accession>
<dbReference type="PIRSF" id="PIRSF036893">
    <property type="entry name" value="Lipocalin_ApoD"/>
    <property type="match status" value="1"/>
</dbReference>
<dbReference type="Pfam" id="PF08212">
    <property type="entry name" value="Lipocalin_2"/>
    <property type="match status" value="1"/>
</dbReference>
<keyword evidence="2" id="KW-0998">Cell outer membrane</keyword>
<evidence type="ECO:0000313" key="4">
    <source>
        <dbReference type="EMBL" id="KKB65073.1"/>
    </source>
</evidence>
<keyword evidence="2" id="KW-0449">Lipoprotein</keyword>
<organism evidence="4 5">
    <name type="scientific">Robbsia andropogonis</name>
    <dbReference type="NCBI Taxonomy" id="28092"/>
    <lineage>
        <taxon>Bacteria</taxon>
        <taxon>Pseudomonadati</taxon>
        <taxon>Pseudomonadota</taxon>
        <taxon>Betaproteobacteria</taxon>
        <taxon>Burkholderiales</taxon>
        <taxon>Burkholderiaceae</taxon>
        <taxon>Robbsia</taxon>
    </lineage>
</organism>
<evidence type="ECO:0000256" key="1">
    <source>
        <dbReference type="ARBA" id="ARBA00006889"/>
    </source>
</evidence>
<evidence type="ECO:0000259" key="3">
    <source>
        <dbReference type="Pfam" id="PF08212"/>
    </source>
</evidence>
<dbReference type="PRINTS" id="PR01171">
    <property type="entry name" value="BCTLIPOCALIN"/>
</dbReference>
<gene>
    <name evidence="4" type="ORF">WM40_02695</name>
</gene>
<keyword evidence="2" id="KW-0446">Lipid-binding</keyword>
<name>A0A0F5K4R6_9BURK</name>
<dbReference type="InterPro" id="IPR012674">
    <property type="entry name" value="Calycin"/>
</dbReference>
<keyword evidence="5" id="KW-1185">Reference proteome</keyword>
<comment type="caution">
    <text evidence="4">The sequence shown here is derived from an EMBL/GenBank/DDBJ whole genome shotgun (WGS) entry which is preliminary data.</text>
</comment>
<dbReference type="PANTHER" id="PTHR10612:SF34">
    <property type="entry name" value="APOLIPOPROTEIN D"/>
    <property type="match status" value="1"/>
</dbReference>
<dbReference type="AlphaFoldDB" id="A0A0F5K4R6"/>
<dbReference type="GO" id="GO:0006950">
    <property type="term" value="P:response to stress"/>
    <property type="evidence" value="ECO:0007669"/>
    <property type="project" value="UniProtKB-ARBA"/>
</dbReference>
<dbReference type="Proteomes" id="UP000033618">
    <property type="component" value="Unassembled WGS sequence"/>
</dbReference>
<dbReference type="EMBL" id="LAQU01000002">
    <property type="protein sequence ID" value="KKB65073.1"/>
    <property type="molecule type" value="Genomic_DNA"/>
</dbReference>
<dbReference type="GO" id="GO:0008289">
    <property type="term" value="F:lipid binding"/>
    <property type="evidence" value="ECO:0007669"/>
    <property type="project" value="UniProtKB-UniRule"/>
</dbReference>
<sequence length="173" mass="19727">MSGLAAYGAWRGWQSARPSGNRAVPQPVKPVDIARYAGRWYEWARYENRFEQGCERVTAEYRPTRDGMLRVVNTCGCHPDAPSAHRNEGKAKIVAGSRNAKLKVSFFGPFYLGNYWILDHDDDYQWSIVGEPSGRYLWLLTREAVPDEHIIAVLMSRVVAMGYDTTLLRLTMQ</sequence>
<reference evidence="4 5" key="1">
    <citation type="submission" date="2015-03" db="EMBL/GenBank/DDBJ databases">
        <title>Draft Genome Sequence of Burkholderia andropogonis type strain ICMP2807, isolated from Sorghum bicolor.</title>
        <authorList>
            <person name="Lopes-Santos L."/>
            <person name="Castro D.B."/>
            <person name="Ottoboni L.M."/>
            <person name="Park D."/>
            <person name="Weirc B.S."/>
            <person name="Destefano S.A."/>
        </authorList>
    </citation>
    <scope>NUCLEOTIDE SEQUENCE [LARGE SCALE GENOMIC DNA]</scope>
    <source>
        <strain evidence="4 5">ICMP2807</strain>
    </source>
</reference>
<evidence type="ECO:0000313" key="5">
    <source>
        <dbReference type="Proteomes" id="UP000033618"/>
    </source>
</evidence>
<comment type="similarity">
    <text evidence="1 2">Belongs to the calycin superfamily. Lipocalin family.</text>
</comment>
<keyword evidence="2" id="KW-0472">Membrane</keyword>
<dbReference type="CDD" id="cd19438">
    <property type="entry name" value="lipocalin_Blc-like"/>
    <property type="match status" value="1"/>
</dbReference>
<dbReference type="PATRIC" id="fig|28092.6.peg.633"/>
<dbReference type="InterPro" id="IPR002446">
    <property type="entry name" value="Lipocalin_bac"/>
</dbReference>
<comment type="subunit">
    <text evidence="2">Homodimer.</text>
</comment>
<dbReference type="GO" id="GO:0009279">
    <property type="term" value="C:cell outer membrane"/>
    <property type="evidence" value="ECO:0007669"/>
    <property type="project" value="UniProtKB-SubCell"/>
</dbReference>
<dbReference type="SUPFAM" id="SSF50814">
    <property type="entry name" value="Lipocalins"/>
    <property type="match status" value="1"/>
</dbReference>
<dbReference type="InterPro" id="IPR000566">
    <property type="entry name" value="Lipocln_cytosolic_FA-bd_dom"/>
</dbReference>
<feature type="domain" description="Lipocalin/cytosolic fatty-acid binding" evidence="3">
    <location>
        <begin position="31"/>
        <end position="172"/>
    </location>
</feature>
<protein>
    <recommendedName>
        <fullName evidence="2">Outer membrane lipoprotein Blc</fullName>
    </recommendedName>
</protein>